<proteinExistence type="predicted"/>
<dbReference type="EMBL" id="HBGW01042762">
    <property type="protein sequence ID" value="CAD9568101.1"/>
    <property type="molecule type" value="Transcribed_RNA"/>
</dbReference>
<feature type="domain" description="AB hydrolase-1" evidence="1">
    <location>
        <begin position="32"/>
        <end position="189"/>
    </location>
</feature>
<dbReference type="Gene3D" id="3.40.50.1820">
    <property type="entry name" value="alpha/beta hydrolase"/>
    <property type="match status" value="1"/>
</dbReference>
<dbReference type="PANTHER" id="PTHR42103">
    <property type="entry name" value="ALPHA/BETA-HYDROLASES SUPERFAMILY PROTEIN"/>
    <property type="match status" value="1"/>
</dbReference>
<reference evidence="2" key="1">
    <citation type="submission" date="2021-01" db="EMBL/GenBank/DDBJ databases">
        <authorList>
            <person name="Corre E."/>
            <person name="Pelletier E."/>
            <person name="Niang G."/>
            <person name="Scheremetjew M."/>
            <person name="Finn R."/>
            <person name="Kale V."/>
            <person name="Holt S."/>
            <person name="Cochrane G."/>
            <person name="Meng A."/>
            <person name="Brown T."/>
            <person name="Cohen L."/>
        </authorList>
    </citation>
    <scope>NUCLEOTIDE SEQUENCE</scope>
    <source>
        <strain evidence="2">RCC3387</strain>
    </source>
</reference>
<evidence type="ECO:0000313" key="2">
    <source>
        <dbReference type="EMBL" id="CAD9568101.1"/>
    </source>
</evidence>
<evidence type="ECO:0000259" key="1">
    <source>
        <dbReference type="Pfam" id="PF12697"/>
    </source>
</evidence>
<protein>
    <recommendedName>
        <fullName evidence="1">AB hydrolase-1 domain-containing protein</fullName>
    </recommendedName>
</protein>
<organism evidence="2">
    <name type="scientific">Zooxanthella nutricula</name>
    <dbReference type="NCBI Taxonomy" id="1333877"/>
    <lineage>
        <taxon>Eukaryota</taxon>
        <taxon>Sar</taxon>
        <taxon>Alveolata</taxon>
        <taxon>Dinophyceae</taxon>
        <taxon>Peridiniales</taxon>
        <taxon>Peridiniales incertae sedis</taxon>
        <taxon>Zooxanthella</taxon>
    </lineage>
</organism>
<dbReference type="SUPFAM" id="SSF53474">
    <property type="entry name" value="alpha/beta-Hydrolases"/>
    <property type="match status" value="1"/>
</dbReference>
<accession>A0A7S2K855</accession>
<gene>
    <name evidence="2" type="ORF">BRAN1462_LOCUS27088</name>
</gene>
<dbReference type="AlphaFoldDB" id="A0A7S2K855"/>
<dbReference type="InterPro" id="IPR000073">
    <property type="entry name" value="AB_hydrolase_1"/>
</dbReference>
<dbReference type="Pfam" id="PF12697">
    <property type="entry name" value="Abhydrolase_6"/>
    <property type="match status" value="1"/>
</dbReference>
<dbReference type="InterPro" id="IPR029058">
    <property type="entry name" value="AB_hydrolase_fold"/>
</dbReference>
<dbReference type="PANTHER" id="PTHR42103:SF2">
    <property type="entry name" value="AB HYDROLASE-1 DOMAIN-CONTAINING PROTEIN"/>
    <property type="match status" value="1"/>
</dbReference>
<name>A0A7S2K855_9DINO</name>
<sequence>MVHVQESPVVVIALHPWGPLGGSMDDPHPTTVCRTLGKAGCSTVRFNFRSGVGSGEASVADVRGVAAWFVEPHEGSAPLATQVLVVGYSYGSIIGAAAAADIPQCVGFAVLGPPLDYGWALYVLNASSLRARAARSAGRPKLVMAGSADQFCSERTFSDFAAELPEPKKAIYLQNVDHFSLFRRLPQALTEWVVEAFGVKDIQEFGRSGAPAGVRSPADT</sequence>